<dbReference type="InterPro" id="IPR036265">
    <property type="entry name" value="HIT-like_sf"/>
</dbReference>
<feature type="domain" description="HIT" evidence="15">
    <location>
        <begin position="1"/>
        <end position="96"/>
    </location>
</feature>
<dbReference type="Gene3D" id="3.30.200.20">
    <property type="entry name" value="Phosphorylase Kinase, domain 1"/>
    <property type="match status" value="1"/>
</dbReference>
<dbReference type="GO" id="GO:0004674">
    <property type="term" value="F:protein serine/threonine kinase activity"/>
    <property type="evidence" value="ECO:0007669"/>
    <property type="project" value="UniProtKB-KW"/>
</dbReference>
<evidence type="ECO:0000256" key="2">
    <source>
        <dbReference type="ARBA" id="ARBA00022527"/>
    </source>
</evidence>
<evidence type="ECO:0000256" key="13">
    <source>
        <dbReference type="SAM" id="MobiDB-lite"/>
    </source>
</evidence>
<dbReference type="Pfam" id="PF00069">
    <property type="entry name" value="Pkinase"/>
    <property type="match status" value="1"/>
</dbReference>
<name>A0A7R8X9V5_9CRUS</name>
<feature type="coiled-coil region" evidence="12">
    <location>
        <begin position="872"/>
        <end position="899"/>
    </location>
</feature>
<evidence type="ECO:0000256" key="12">
    <source>
        <dbReference type="SAM" id="Coils"/>
    </source>
</evidence>
<dbReference type="SUPFAM" id="SSF54197">
    <property type="entry name" value="HIT-like"/>
    <property type="match status" value="1"/>
</dbReference>
<keyword evidence="3" id="KW-0808">Transferase</keyword>
<evidence type="ECO:0000256" key="6">
    <source>
        <dbReference type="ARBA" id="ARBA00022840"/>
    </source>
</evidence>
<feature type="binding site" evidence="11">
    <location>
        <position position="195"/>
    </location>
    <ligand>
        <name>ATP</name>
        <dbReference type="ChEBI" id="CHEBI:30616"/>
    </ligand>
</feature>
<dbReference type="PROSITE" id="PS51084">
    <property type="entry name" value="HIT_2"/>
    <property type="match status" value="1"/>
</dbReference>
<dbReference type="EMBL" id="CAJPEV010000994">
    <property type="protein sequence ID" value="CAG0889995.1"/>
    <property type="molecule type" value="Genomic_DNA"/>
</dbReference>
<dbReference type="PANTHER" id="PTHR45646">
    <property type="entry name" value="SERINE/THREONINE-PROTEIN KINASE DOA-RELATED"/>
    <property type="match status" value="1"/>
</dbReference>
<dbReference type="InterPro" id="IPR000719">
    <property type="entry name" value="Prot_kinase_dom"/>
</dbReference>
<feature type="region of interest" description="Disordered" evidence="13">
    <location>
        <begin position="1217"/>
        <end position="1236"/>
    </location>
</feature>
<keyword evidence="4 11" id="KW-0547">Nucleotide-binding</keyword>
<comment type="caution">
    <text evidence="10">Lacks conserved residue(s) required for the propagation of feature annotation.</text>
</comment>
<feature type="coiled-coil region" evidence="12">
    <location>
        <begin position="982"/>
        <end position="1016"/>
    </location>
</feature>
<dbReference type="GO" id="GO:0005634">
    <property type="term" value="C:nucleus"/>
    <property type="evidence" value="ECO:0007669"/>
    <property type="project" value="TreeGrafter"/>
</dbReference>
<feature type="domain" description="Protein kinase" evidence="14">
    <location>
        <begin position="166"/>
        <end position="618"/>
    </location>
</feature>
<protein>
    <submittedName>
        <fullName evidence="16">Uncharacterized protein</fullName>
    </submittedName>
</protein>
<dbReference type="PROSITE" id="PS00108">
    <property type="entry name" value="PROTEIN_KINASE_ST"/>
    <property type="match status" value="1"/>
</dbReference>
<dbReference type="Gene3D" id="1.10.510.10">
    <property type="entry name" value="Transferase(Phosphotransferase) domain 1"/>
    <property type="match status" value="1"/>
</dbReference>
<dbReference type="SMART" id="SM00220">
    <property type="entry name" value="S_TKc"/>
    <property type="match status" value="1"/>
</dbReference>
<dbReference type="PROSITE" id="PS50011">
    <property type="entry name" value="PROTEIN_KINASE_DOM"/>
    <property type="match status" value="1"/>
</dbReference>
<comment type="similarity">
    <text evidence="1">Belongs to the SH3BP5 family.</text>
</comment>
<keyword evidence="2" id="KW-0723">Serine/threonine-protein kinase</keyword>
<dbReference type="InterPro" id="IPR011146">
    <property type="entry name" value="HIT-like"/>
</dbReference>
<dbReference type="Gene3D" id="3.30.428.10">
    <property type="entry name" value="HIT-like"/>
    <property type="match status" value="1"/>
</dbReference>
<proteinExistence type="inferred from homology"/>
<evidence type="ECO:0000259" key="15">
    <source>
        <dbReference type="PROSITE" id="PS51084"/>
    </source>
</evidence>
<sequence length="1236" mass="140168">MIKCVAFHDISPKAPTHFLVIPKKPIRRVSEASEEDENVLGHLLIVARKVANDLKLTNGYRVVINDGPDGGQEVYHLHSIKSPDPGDFDSYNDKQYFKYRYSQSQSLFRNNERHYRHHGSGSHYLHGDGKHSLDSRAREGKHDWSIQDDENGHLVYQVGDVLIGRYQILSTLGEGTFGRVVCVKDLKRDHKLAVKIIKNVAKYREAAKIEIEVLETLMQRDPNGRHLFVKMFDWFDFHGHICLVFEMLGLSVFDYLRDNHYQAYPMEQVRHIAYQVCYATNFLHENQLTHTDLKPENILFVDSDFEISYDPDEKCDYRHVKNTDVKLIDFGSATFDDDHHSTVVSTRHYRAPEVILELGWSQPCDVWSIGCIVFELYSGAMLFETHDNREHLAMMERVLSPLPSILTANKRQTRRSLPGVGYPVPGPVFAIEARSDSESEQDSPVLQVHVIPKGKPGWRSSWVKGKPSPRPQPSYSSSSSSSFSSVSSKVSRVQSDPQVSRLFPCQISKSPSDSRVSSKESPKVATSQKLSPKASKALTAATRSSSVKSEGDKHKQLLMDVKTQLDYMNDAMEKISQMENAFAELRESHETLMKEACAKLQTLAMQLNVSLLEAQPYFQSLAKIQKLQEALMEVSAEHQSAKEGASILHIVIKDLKKWKDGKQAQDRRTCKLIISQKKREYETLLEQERLLREHKEQLQARTQAAEIQLAILHGDLIKHVQKAQPFYDKKIHYESKLNEMLSCMESLMEQMRDQKHNFNVALHALEILHLKIECIKGSRKTVKDSLQPVASASALKEKEGLFMSKSHLPKPLDDVTGNGNSLHSLQLSSSMEGEQPWKCKLPAKIPPNPSRLLLSSREDRCLQGVRAHLEHVNEAMEDIQKMETAFNKERKLYDEAMKETSGKLHFMANQISFHLVQDKPCFDSKCLISQVQEQAEKEKQVVDKEVNLVQGVMHKIKGRRMGTPSSTHMASLAILSCKKHENEDLGTEIWDQKHKIQQLQEKLKLAEMRMKVLHGELMRRIKKVQPFYDFKEQQEKRLGEMLNLMESLVKPIVEQKQLFHEALGALGHLHSGIAQICSPDASSSGDVHHVAQLSTNDHKKLPPVCICNLNSPKKPQGATTPDGALAEHAEETETTSESVGEGPAVARVHRHRLLELARRFHESKATRSVGVVLSVKGNRRLKEEVGSICHVSGSQKALQRNSSPAIEAVSIPDLDRRLGKRSDFRGGPTEDPYWRG</sequence>
<feature type="active site" description="Tele-AMP-histidine intermediate" evidence="9">
    <location>
        <position position="78"/>
    </location>
</feature>
<dbReference type="GO" id="GO:0035556">
    <property type="term" value="P:intracellular signal transduction"/>
    <property type="evidence" value="ECO:0007669"/>
    <property type="project" value="InterPro"/>
</dbReference>
<keyword evidence="5" id="KW-0418">Kinase</keyword>
<feature type="region of interest" description="Disordered" evidence="13">
    <location>
        <begin position="1113"/>
        <end position="1142"/>
    </location>
</feature>
<feature type="compositionally biased region" description="Low complexity" evidence="13">
    <location>
        <begin position="473"/>
        <end position="483"/>
    </location>
</feature>
<gene>
    <name evidence="16" type="ORF">DSTB1V02_LOCUS5797</name>
</gene>
<evidence type="ECO:0000256" key="8">
    <source>
        <dbReference type="ARBA" id="ARBA00037966"/>
    </source>
</evidence>
<evidence type="ECO:0000256" key="5">
    <source>
        <dbReference type="ARBA" id="ARBA00022777"/>
    </source>
</evidence>
<dbReference type="OrthoDB" id="283111at2759"/>
<evidence type="ECO:0000313" key="17">
    <source>
        <dbReference type="Proteomes" id="UP000677054"/>
    </source>
</evidence>
<keyword evidence="17" id="KW-1185">Reference proteome</keyword>
<dbReference type="AlphaFoldDB" id="A0A7R8X9V5"/>
<comment type="similarity">
    <text evidence="8">Belongs to the protein kinase superfamily. CMGC Ser/Thr protein kinase family. Lammer subfamily.</text>
</comment>
<dbReference type="InterPro" id="IPR017441">
    <property type="entry name" value="Protein_kinase_ATP_BS"/>
</dbReference>
<dbReference type="InterPro" id="IPR011009">
    <property type="entry name" value="Kinase-like_dom_sf"/>
</dbReference>
<evidence type="ECO:0000256" key="4">
    <source>
        <dbReference type="ARBA" id="ARBA00022741"/>
    </source>
</evidence>
<keyword evidence="7 12" id="KW-0175">Coiled coil</keyword>
<dbReference type="PRINTS" id="PR00332">
    <property type="entry name" value="HISTRIAD"/>
</dbReference>
<evidence type="ECO:0000259" key="14">
    <source>
        <dbReference type="PROSITE" id="PS50011"/>
    </source>
</evidence>
<organism evidence="16">
    <name type="scientific">Darwinula stevensoni</name>
    <dbReference type="NCBI Taxonomy" id="69355"/>
    <lineage>
        <taxon>Eukaryota</taxon>
        <taxon>Metazoa</taxon>
        <taxon>Ecdysozoa</taxon>
        <taxon>Arthropoda</taxon>
        <taxon>Crustacea</taxon>
        <taxon>Oligostraca</taxon>
        <taxon>Ostracoda</taxon>
        <taxon>Podocopa</taxon>
        <taxon>Podocopida</taxon>
        <taxon>Darwinulocopina</taxon>
        <taxon>Darwinuloidea</taxon>
        <taxon>Darwinulidae</taxon>
        <taxon>Darwinula</taxon>
    </lineage>
</organism>
<keyword evidence="6 11" id="KW-0067">ATP-binding</keyword>
<reference evidence="16" key="1">
    <citation type="submission" date="2020-11" db="EMBL/GenBank/DDBJ databases">
        <authorList>
            <person name="Tran Van P."/>
        </authorList>
    </citation>
    <scope>NUCLEOTIDE SEQUENCE</scope>
</reference>
<evidence type="ECO:0000256" key="1">
    <source>
        <dbReference type="ARBA" id="ARBA00007796"/>
    </source>
</evidence>
<dbReference type="GO" id="GO:0005524">
    <property type="term" value="F:ATP binding"/>
    <property type="evidence" value="ECO:0007669"/>
    <property type="project" value="UniProtKB-UniRule"/>
</dbReference>
<dbReference type="PROSITE" id="PS00107">
    <property type="entry name" value="PROTEIN_KINASE_ATP"/>
    <property type="match status" value="1"/>
</dbReference>
<evidence type="ECO:0000313" key="16">
    <source>
        <dbReference type="EMBL" id="CAD7245931.1"/>
    </source>
</evidence>
<dbReference type="InterPro" id="IPR007940">
    <property type="entry name" value="SH3BP5"/>
</dbReference>
<feature type="region of interest" description="Disordered" evidence="13">
    <location>
        <begin position="458"/>
        <end position="483"/>
    </location>
</feature>
<dbReference type="EMBL" id="LR900511">
    <property type="protein sequence ID" value="CAD7245931.1"/>
    <property type="molecule type" value="Genomic_DNA"/>
</dbReference>
<dbReference type="GO" id="GO:0043484">
    <property type="term" value="P:regulation of RNA splicing"/>
    <property type="evidence" value="ECO:0007669"/>
    <property type="project" value="TreeGrafter"/>
</dbReference>
<feature type="coiled-coil region" evidence="12">
    <location>
        <begin position="568"/>
        <end position="595"/>
    </location>
</feature>
<accession>A0A7R8X9V5</accession>
<dbReference type="InterPro" id="IPR001310">
    <property type="entry name" value="Histidine_triad_HIT"/>
</dbReference>
<dbReference type="CDD" id="cd14134">
    <property type="entry name" value="PKc_CLK"/>
    <property type="match status" value="1"/>
</dbReference>
<feature type="region of interest" description="Disordered" evidence="13">
    <location>
        <begin position="495"/>
        <end position="554"/>
    </location>
</feature>
<dbReference type="Pfam" id="PF01230">
    <property type="entry name" value="HIT"/>
    <property type="match status" value="1"/>
</dbReference>
<evidence type="ECO:0000256" key="7">
    <source>
        <dbReference type="ARBA" id="ARBA00023054"/>
    </source>
</evidence>
<dbReference type="InterPro" id="IPR051175">
    <property type="entry name" value="CLK_kinases"/>
</dbReference>
<evidence type="ECO:0000256" key="10">
    <source>
        <dbReference type="PROSITE-ProRule" id="PRU00464"/>
    </source>
</evidence>
<dbReference type="Pfam" id="PF05276">
    <property type="entry name" value="SH3BP5"/>
    <property type="match status" value="2"/>
</dbReference>
<evidence type="ECO:0000256" key="3">
    <source>
        <dbReference type="ARBA" id="ARBA00022679"/>
    </source>
</evidence>
<evidence type="ECO:0000256" key="11">
    <source>
        <dbReference type="PROSITE-ProRule" id="PRU10141"/>
    </source>
</evidence>
<dbReference type="InterPro" id="IPR008271">
    <property type="entry name" value="Ser/Thr_kinase_AS"/>
</dbReference>
<dbReference type="SUPFAM" id="SSF56112">
    <property type="entry name" value="Protein kinase-like (PK-like)"/>
    <property type="match status" value="1"/>
</dbReference>
<dbReference type="Proteomes" id="UP000677054">
    <property type="component" value="Unassembled WGS sequence"/>
</dbReference>
<dbReference type="PANTHER" id="PTHR45646:SF11">
    <property type="entry name" value="SERINE_THREONINE-PROTEIN KINASE DOA"/>
    <property type="match status" value="1"/>
</dbReference>
<evidence type="ECO:0000256" key="9">
    <source>
        <dbReference type="PIRSR" id="PIRSR601310-1"/>
    </source>
</evidence>